<evidence type="ECO:0000313" key="3">
    <source>
        <dbReference type="Proteomes" id="UP000290433"/>
    </source>
</evidence>
<proteinExistence type="predicted"/>
<gene>
    <name evidence="2" type="ORF">NU08_4537</name>
</gene>
<dbReference type="Proteomes" id="UP000290433">
    <property type="component" value="Unassembled WGS sequence"/>
</dbReference>
<dbReference type="OrthoDB" id="1375178at2"/>
<protein>
    <submittedName>
        <fullName evidence="2">Uncharacterized protein</fullName>
    </submittedName>
</protein>
<keyword evidence="1" id="KW-0732">Signal</keyword>
<dbReference type="AlphaFoldDB" id="A0A444VS22"/>
<dbReference type="RefSeq" id="WP_129749152.1">
    <property type="nucleotide sequence ID" value="NZ_JUIV01000033.1"/>
</dbReference>
<feature type="signal peptide" evidence="1">
    <location>
        <begin position="1"/>
        <end position="18"/>
    </location>
</feature>
<feature type="chain" id="PRO_5019553761" evidence="1">
    <location>
        <begin position="19"/>
        <end position="138"/>
    </location>
</feature>
<organism evidence="2 3">
    <name type="scientific">Flavobacterium anhuiense</name>
    <dbReference type="NCBI Taxonomy" id="459526"/>
    <lineage>
        <taxon>Bacteria</taxon>
        <taxon>Pseudomonadati</taxon>
        <taxon>Bacteroidota</taxon>
        <taxon>Flavobacteriia</taxon>
        <taxon>Flavobacteriales</taxon>
        <taxon>Flavobacteriaceae</taxon>
        <taxon>Flavobacterium</taxon>
    </lineage>
</organism>
<accession>A0A444VS22</accession>
<dbReference type="EMBL" id="JUIV01000033">
    <property type="protein sequence ID" value="RYJ36428.1"/>
    <property type="molecule type" value="Genomic_DNA"/>
</dbReference>
<sequence length="138" mass="15562">MKRITLLLALVFTAASFAQTITSKLEDANTAQYSLLEKINKYYPDITLNKAITNFYADDKIIDSQQSFDLKGTKFSSYKLGIEPDNKKLLFEYVTDETGKVYGDVSLFKGSVLRTTFTERTGLIEVSLDGKSVYQTKI</sequence>
<name>A0A444VS22_9FLAO</name>
<reference evidence="2 3" key="1">
    <citation type="submission" date="2014-12" db="EMBL/GenBank/DDBJ databases">
        <title>Genome sequence of Flavobacterium anhuiense RCM74.</title>
        <authorList>
            <person name="Kim J.F."/>
            <person name="Song J.Y."/>
            <person name="Kwak M.-J."/>
            <person name="Lee S.-W."/>
        </authorList>
    </citation>
    <scope>NUCLEOTIDE SEQUENCE [LARGE SCALE GENOMIC DNA]</scope>
    <source>
        <strain evidence="2 3">RCM74</strain>
    </source>
</reference>
<evidence type="ECO:0000256" key="1">
    <source>
        <dbReference type="SAM" id="SignalP"/>
    </source>
</evidence>
<comment type="caution">
    <text evidence="2">The sequence shown here is derived from an EMBL/GenBank/DDBJ whole genome shotgun (WGS) entry which is preliminary data.</text>
</comment>
<evidence type="ECO:0000313" key="2">
    <source>
        <dbReference type="EMBL" id="RYJ36428.1"/>
    </source>
</evidence>